<dbReference type="PROSITE" id="PS51257">
    <property type="entry name" value="PROKAR_LIPOPROTEIN"/>
    <property type="match status" value="1"/>
</dbReference>
<dbReference type="GO" id="GO:0005509">
    <property type="term" value="F:calcium ion binding"/>
    <property type="evidence" value="ECO:0007669"/>
    <property type="project" value="InterPro"/>
</dbReference>
<dbReference type="OrthoDB" id="3361907at2759"/>
<feature type="compositionally biased region" description="Polar residues" evidence="2">
    <location>
        <begin position="49"/>
        <end position="64"/>
    </location>
</feature>
<accession>A0A5C3F795</accession>
<organism evidence="4 5">
    <name type="scientific">Pseudozyma flocculosa</name>
    <dbReference type="NCBI Taxonomy" id="84751"/>
    <lineage>
        <taxon>Eukaryota</taxon>
        <taxon>Fungi</taxon>
        <taxon>Dikarya</taxon>
        <taxon>Basidiomycota</taxon>
        <taxon>Ustilaginomycotina</taxon>
        <taxon>Ustilaginomycetes</taxon>
        <taxon>Ustilaginales</taxon>
        <taxon>Ustilaginaceae</taxon>
        <taxon>Pseudozyma</taxon>
    </lineage>
</organism>
<dbReference type="Gene3D" id="1.10.238.10">
    <property type="entry name" value="EF-hand"/>
    <property type="match status" value="1"/>
</dbReference>
<dbReference type="Proteomes" id="UP000323386">
    <property type="component" value="Unassembled WGS sequence"/>
</dbReference>
<feature type="region of interest" description="Disordered" evidence="2">
    <location>
        <begin position="784"/>
        <end position="805"/>
    </location>
</feature>
<protein>
    <recommendedName>
        <fullName evidence="3">EF-hand domain-containing protein</fullName>
    </recommendedName>
</protein>
<dbReference type="SUPFAM" id="SSF47473">
    <property type="entry name" value="EF-hand"/>
    <property type="match status" value="1"/>
</dbReference>
<dbReference type="PROSITE" id="PS00018">
    <property type="entry name" value="EF_HAND_1"/>
    <property type="match status" value="2"/>
</dbReference>
<dbReference type="InterPro" id="IPR018247">
    <property type="entry name" value="EF_Hand_1_Ca_BS"/>
</dbReference>
<feature type="domain" description="EF-hand" evidence="3">
    <location>
        <begin position="72"/>
        <end position="103"/>
    </location>
</feature>
<dbReference type="AlphaFoldDB" id="A0A5C3F795"/>
<keyword evidence="5" id="KW-1185">Reference proteome</keyword>
<feature type="compositionally biased region" description="Basic and acidic residues" evidence="2">
    <location>
        <begin position="723"/>
        <end position="742"/>
    </location>
</feature>
<reference evidence="4 5" key="1">
    <citation type="submission" date="2018-03" db="EMBL/GenBank/DDBJ databases">
        <authorList>
            <person name="Guldener U."/>
        </authorList>
    </citation>
    <scope>NUCLEOTIDE SEQUENCE [LARGE SCALE GENOMIC DNA]</scope>
    <source>
        <strain evidence="4 5">DAOM196992</strain>
    </source>
</reference>
<evidence type="ECO:0000313" key="4">
    <source>
        <dbReference type="EMBL" id="SPO40252.1"/>
    </source>
</evidence>
<evidence type="ECO:0000313" key="5">
    <source>
        <dbReference type="Proteomes" id="UP000323386"/>
    </source>
</evidence>
<feature type="domain" description="EF-hand" evidence="3">
    <location>
        <begin position="122"/>
        <end position="149"/>
    </location>
</feature>
<keyword evidence="1" id="KW-0106">Calcium</keyword>
<dbReference type="PROSITE" id="PS50222">
    <property type="entry name" value="EF_HAND_2"/>
    <property type="match status" value="2"/>
</dbReference>
<dbReference type="EMBL" id="OOIP01000018">
    <property type="protein sequence ID" value="SPO40252.1"/>
    <property type="molecule type" value="Genomic_DNA"/>
</dbReference>
<evidence type="ECO:0000256" key="1">
    <source>
        <dbReference type="ARBA" id="ARBA00022837"/>
    </source>
</evidence>
<feature type="region of interest" description="Disordered" evidence="2">
    <location>
        <begin position="35"/>
        <end position="68"/>
    </location>
</feature>
<evidence type="ECO:0000256" key="2">
    <source>
        <dbReference type="SAM" id="MobiDB-lite"/>
    </source>
</evidence>
<gene>
    <name evidence="4" type="ORF">PSFLO_05734</name>
</gene>
<dbReference type="SMART" id="SM00054">
    <property type="entry name" value="EFh"/>
    <property type="match status" value="2"/>
</dbReference>
<dbReference type="InterPro" id="IPR011992">
    <property type="entry name" value="EF-hand-dom_pair"/>
</dbReference>
<feature type="compositionally biased region" description="Basic residues" evidence="2">
    <location>
        <begin position="35"/>
        <end position="48"/>
    </location>
</feature>
<name>A0A5C3F795_9BASI</name>
<proteinExistence type="predicted"/>
<feature type="region of interest" description="Disordered" evidence="2">
    <location>
        <begin position="723"/>
        <end position="745"/>
    </location>
</feature>
<evidence type="ECO:0000259" key="3">
    <source>
        <dbReference type="PROSITE" id="PS50222"/>
    </source>
</evidence>
<dbReference type="Pfam" id="PF13202">
    <property type="entry name" value="EF-hand_5"/>
    <property type="match status" value="2"/>
</dbReference>
<sequence length="867" mass="96735">MRSKPRHISRKNLLFISYAILACLQVSFGSVLKQHRHNDRAHPRHHAFRQSNQSKSAAPAQMSSEIDEPTWRARSTISMFDQDGDGTLSYDEFEFGLNFPWPSAEDATRGRAVFGFHEPRPAFDDADRNGDGFLDLDEMELLLTQEENFLLQSTAEAAYHNVTQQEGKCLTMSDNAASCRTEQLLSCATIAENSCRPHGSNAVERCILSSDCSSMCACIRRAEDYALLPRSASEALVQDSLEKRLVPLVIGAVIVAGVGIAAQIDKLTSDIQLGNDLEMAELYSGYVWDKKTPQRPCSLSVFWSDSCGFINTRVSASCTPTGTRLYSHSCWDWWRTGSQRCSLVKCRSLCYSVNSEGCPCSNFNYRVVKNAEFSGDVLARYTVAGPECVKLCNDNAECGVWYLLPYSSLPRDNCILRRAGGTATRVDADFDSEGYLLPQMRRRSLEIPPSLDLEERASDDLKQQLPFRLTIILATLYATYYRITAQPLFNFQQYYGATALPNLNFPQVGGNRAINTNTGDWGPAEIAERVSTTFLALVFRDTAAAPHAFLDTSTMQPRQAQLFPPDLVSVIADNEGLIQSQRSWNYEGERNANTNYPRLAIETAYAGDVTFHQHGAMGPFPLEAAFILATQLAGVNFRIVGERLRANTRRIRNWSDFNLPPSHEVFPGRIEGLVDAQCPTVGAITTVRGGGSSIDQVTYEDDGVGTAVVFDFVSVFDNDRYGRQSGDKDASAEDRAFEHPQSETEDPDDYLFVFAVHTNDPESRIRIDERNALTEPAYRRYTVQTSSNGPAPRLPYQQAPTGAPQRGTRNLIHAHAGIIRRSEHQAYLDNHSEFFRYQQIGAFHLYIHPEDGPGQFRETGPRMPPPP</sequence>
<dbReference type="InterPro" id="IPR002048">
    <property type="entry name" value="EF_hand_dom"/>
</dbReference>